<evidence type="ECO:0000313" key="2">
    <source>
        <dbReference type="Proteomes" id="UP001497744"/>
    </source>
</evidence>
<protein>
    <submittedName>
        <fullName evidence="1">Cys Met metabolism pyridoxal-phosphate-dependent protein, putative</fullName>
    </submittedName>
</protein>
<accession>A0AAV4LZI9</accession>
<proteinExistence type="predicted"/>
<dbReference type="AlphaFoldDB" id="A0AAV4LZI9"/>
<sequence>MVKEKSSSLFKEPVAAVVEHLPDGLTCRAGLLRPQLARRLVREFNDDGATSVFDAAPEAVLVDVPFRKLIHESRVVQRLYYGMEDSDAPLYAKERAAQNDLMLLDPVRLASRCNERLESGKRQLLMRCFSPDVWLGFFKMVSLGIGERTRHVYAVSHGPVADDEFLNCLEELQLGLVSVASKITNCNASGYTLEDIETLIVDGCSGLLAAAQHIQDNWGSVADCGSTISDLVLFLSHNIAKVNNLLYSEIAVDGHGSEDGVTVLEVKEGIDIAQLRETCMAIIAFVSTAASALSVLKIKILDKRDALLQKPGAFGNLSAEVFKRGILTSEYKPEEVVQMLILAHCLEAYGIREWCVRFVVEKQTPTLCTLLHNLNLVGDVQLLKLEPSAFFRTAGAVAPAMKDFVLLFPRELVSYICTLYNAEH</sequence>
<keyword evidence="2" id="KW-1185">Reference proteome</keyword>
<comment type="caution">
    <text evidence="1">The sequence shown here is derived from an EMBL/GenBank/DDBJ whole genome shotgun (WGS) entry which is preliminary data.</text>
</comment>
<dbReference type="GeneID" id="94196518"/>
<dbReference type="Proteomes" id="UP001497744">
    <property type="component" value="Unassembled WGS sequence"/>
</dbReference>
<dbReference type="RefSeq" id="XP_067717106.1">
    <property type="nucleotide sequence ID" value="XM_067861005.1"/>
</dbReference>
<name>A0AAV4LZI9_BABCB</name>
<organism evidence="1 2">
    <name type="scientific">Babesia caballi</name>
    <dbReference type="NCBI Taxonomy" id="5871"/>
    <lineage>
        <taxon>Eukaryota</taxon>
        <taxon>Sar</taxon>
        <taxon>Alveolata</taxon>
        <taxon>Apicomplexa</taxon>
        <taxon>Aconoidasida</taxon>
        <taxon>Piroplasmida</taxon>
        <taxon>Babesiidae</taxon>
        <taxon>Babesia</taxon>
    </lineage>
</organism>
<evidence type="ECO:0000313" key="1">
    <source>
        <dbReference type="EMBL" id="GIX65037.1"/>
    </source>
</evidence>
<dbReference type="EMBL" id="BPLF01000004">
    <property type="protein sequence ID" value="GIX65037.1"/>
    <property type="molecule type" value="Genomic_DNA"/>
</dbReference>
<reference evidence="1 2" key="1">
    <citation type="submission" date="2021-06" db="EMBL/GenBank/DDBJ databases">
        <title>Genome sequence of Babesia caballi.</title>
        <authorList>
            <person name="Yamagishi J."/>
            <person name="Kidaka T."/>
            <person name="Ochi A."/>
        </authorList>
    </citation>
    <scope>NUCLEOTIDE SEQUENCE [LARGE SCALE GENOMIC DNA]</scope>
    <source>
        <strain evidence="1">USDA-D6B2</strain>
    </source>
</reference>
<gene>
    <name evidence="1" type="ORF">BcabD6B2_44720</name>
</gene>